<keyword evidence="3" id="KW-1185">Reference proteome</keyword>
<keyword evidence="1" id="KW-0732">Signal</keyword>
<organism evidence="2 3">
    <name type="scientific">Falsibacillus albus</name>
    <dbReference type="NCBI Taxonomy" id="2478915"/>
    <lineage>
        <taxon>Bacteria</taxon>
        <taxon>Bacillati</taxon>
        <taxon>Bacillota</taxon>
        <taxon>Bacilli</taxon>
        <taxon>Bacillales</taxon>
        <taxon>Bacillaceae</taxon>
        <taxon>Falsibacillus</taxon>
    </lineage>
</organism>
<evidence type="ECO:0000313" key="2">
    <source>
        <dbReference type="EMBL" id="RLQ93356.1"/>
    </source>
</evidence>
<dbReference type="Proteomes" id="UP000276770">
    <property type="component" value="Unassembled WGS sequence"/>
</dbReference>
<dbReference type="Pfam" id="PF13028">
    <property type="entry name" value="DUF3889"/>
    <property type="match status" value="1"/>
</dbReference>
<dbReference type="AlphaFoldDB" id="A0A3L7JRQ7"/>
<gene>
    <name evidence="2" type="ORF">D9X91_18005</name>
</gene>
<feature type="chain" id="PRO_5039542163" evidence="1">
    <location>
        <begin position="26"/>
        <end position="116"/>
    </location>
</feature>
<proteinExistence type="predicted"/>
<accession>A0A3L7JRQ7</accession>
<dbReference type="EMBL" id="RCVZ01000015">
    <property type="protein sequence ID" value="RLQ93356.1"/>
    <property type="molecule type" value="Genomic_DNA"/>
</dbReference>
<dbReference type="InterPro" id="IPR024987">
    <property type="entry name" value="DUF3889"/>
</dbReference>
<dbReference type="Gene3D" id="3.10.450.390">
    <property type="entry name" value="Protein of unknown function DUF3889"/>
    <property type="match status" value="1"/>
</dbReference>
<comment type="caution">
    <text evidence="2">The sequence shown here is derived from an EMBL/GenBank/DDBJ whole genome shotgun (WGS) entry which is preliminary data.</text>
</comment>
<reference evidence="2 3" key="1">
    <citation type="submission" date="2018-10" db="EMBL/GenBank/DDBJ databases">
        <title>Falsibacillus sp. genome draft.</title>
        <authorList>
            <person name="Shi S."/>
        </authorList>
    </citation>
    <scope>NUCLEOTIDE SEQUENCE [LARGE SCALE GENOMIC DNA]</scope>
    <source>
        <strain evidence="2 3">GY 10110</strain>
    </source>
</reference>
<evidence type="ECO:0000313" key="3">
    <source>
        <dbReference type="Proteomes" id="UP000276770"/>
    </source>
</evidence>
<feature type="signal peptide" evidence="1">
    <location>
        <begin position="1"/>
        <end position="25"/>
    </location>
</feature>
<name>A0A3L7JRQ7_9BACI</name>
<protein>
    <submittedName>
        <fullName evidence="2">DUF3889 domain-containing protein</fullName>
    </submittedName>
</protein>
<evidence type="ECO:0000256" key="1">
    <source>
        <dbReference type="SAM" id="SignalP"/>
    </source>
</evidence>
<dbReference type="OrthoDB" id="2377048at2"/>
<sequence length="116" mass="13345">MKSAFLKLGLLICLAASSVSFSLMANVNMPVVHAQKPIPPYAKWGRLAVQKTKEKYPKANVIDYLHIGREKKKNTDVEKFKLWLKEGQKEYGVFVFIEFNPKTDRVKNITFIKTSR</sequence>